<reference evidence="2" key="1">
    <citation type="submission" date="2016-10" db="EMBL/GenBank/DDBJ databases">
        <authorList>
            <person name="Varghese N."/>
            <person name="Submissions S."/>
        </authorList>
    </citation>
    <scope>NUCLEOTIDE SEQUENCE [LARGE SCALE GENOMIC DNA]</scope>
    <source>
        <strain evidence="2">DSM 18610</strain>
    </source>
</reference>
<accession>A0A1H9RKR3</accession>
<dbReference type="Proteomes" id="UP000199572">
    <property type="component" value="Unassembled WGS sequence"/>
</dbReference>
<name>A0A1H9RKR3_9SPHI</name>
<dbReference type="STRING" id="390241.SAMN04488023_1153"/>
<protein>
    <submittedName>
        <fullName evidence="1">Susd and RagB outer membrane lipoprotein</fullName>
    </submittedName>
</protein>
<dbReference type="OrthoDB" id="9766256at2"/>
<organism evidence="1 2">
    <name type="scientific">Pedobacter rhizosphaerae</name>
    <dbReference type="NCBI Taxonomy" id="390241"/>
    <lineage>
        <taxon>Bacteria</taxon>
        <taxon>Pseudomonadati</taxon>
        <taxon>Bacteroidota</taxon>
        <taxon>Sphingobacteriia</taxon>
        <taxon>Sphingobacteriales</taxon>
        <taxon>Sphingobacteriaceae</taxon>
        <taxon>Pedobacter</taxon>
    </lineage>
</organism>
<dbReference type="RefSeq" id="WP_090885000.1">
    <property type="nucleotide sequence ID" value="NZ_FOGG01000015.1"/>
</dbReference>
<proteinExistence type="predicted"/>
<dbReference type="EMBL" id="FOGG01000015">
    <property type="protein sequence ID" value="SER73254.1"/>
    <property type="molecule type" value="Genomic_DNA"/>
</dbReference>
<dbReference type="Pfam" id="PF12771">
    <property type="entry name" value="SusD-like_2"/>
    <property type="match status" value="1"/>
</dbReference>
<keyword evidence="1" id="KW-0449">Lipoprotein</keyword>
<dbReference type="PROSITE" id="PS51257">
    <property type="entry name" value="PROKAR_LIPOPROTEIN"/>
    <property type="match status" value="1"/>
</dbReference>
<sequence length="521" mass="58711">MKNNKNTIIYLLLTVFTLTMLSCTKDFTEVNTDPIGKRNAEAHQLLAPALVNVLNTNMVRNWNFNNQLMQVTVEINDSEGRVFRYDVRRNLADYTWNNWYTNLTDLKDIYTIASKPESLNKSYQAISLITQSWVYSLLTDTYGDVPYSEANSGREDNLQPVFDKQKDIYADMFTKLEQANQLLKEGTAIVASSDPVFNGDVSKWRRFGNSLYLRLLLRVSGKAEVAATTIAKIKQMVDTNPAEYPVMENNSHTAKILWNGTNSSTAVYSSPFMVNIRAVDFRNMPVCDFFLGKLVTWEHPCVVPSLGTASVPRFGIDRGPDGWVGVSSGYSPGSGIVMQTHFNSDTENKLTLQTDQNTGIIMNSAEVAFIKAEAAAKGWINGPVDAYYYKGMADAINYWMPAYIVKPTDARFISYIVDAGLQWDPTLPLEATAFGSKSQMEMIQLQKYYAMFLVDMQQWFEYRRTGHPILPKGPGLVNGQRMPARLNYPLITQSTNPTSYKNAIAVQGADDINTLVWWQKP</sequence>
<dbReference type="Gene3D" id="1.25.40.390">
    <property type="match status" value="1"/>
</dbReference>
<dbReference type="AlphaFoldDB" id="A0A1H9RKR3"/>
<keyword evidence="2" id="KW-1185">Reference proteome</keyword>
<evidence type="ECO:0000313" key="2">
    <source>
        <dbReference type="Proteomes" id="UP000199572"/>
    </source>
</evidence>
<evidence type="ECO:0000313" key="1">
    <source>
        <dbReference type="EMBL" id="SER73254.1"/>
    </source>
</evidence>
<dbReference type="SUPFAM" id="SSF48452">
    <property type="entry name" value="TPR-like"/>
    <property type="match status" value="1"/>
</dbReference>
<dbReference type="InterPro" id="IPR041662">
    <property type="entry name" value="SusD-like_2"/>
</dbReference>
<gene>
    <name evidence="1" type="ORF">SAMN04488023_1153</name>
</gene>
<dbReference type="InterPro" id="IPR011990">
    <property type="entry name" value="TPR-like_helical_dom_sf"/>
</dbReference>